<dbReference type="RefSeq" id="WP_157398032.1">
    <property type="nucleotide sequence ID" value="NZ_WSEL01000003.1"/>
</dbReference>
<keyword evidence="3" id="KW-1185">Reference proteome</keyword>
<gene>
    <name evidence="2" type="ORF">GON04_11665</name>
</gene>
<evidence type="ECO:0000256" key="1">
    <source>
        <dbReference type="SAM" id="MobiDB-lite"/>
    </source>
</evidence>
<dbReference type="AlphaFoldDB" id="A0A6N8IVE9"/>
<sequence length="79" mass="8805">MKLSHMRGKADSNKRDMLQNRALLALRDPVQVLRKLLAALDRRKPPASLPPAGRRSGEGTESLAAYLEEERNTKPGDLQ</sequence>
<dbReference type="EMBL" id="WSEL01000003">
    <property type="protein sequence ID" value="MVQ30110.1"/>
    <property type="molecule type" value="Genomic_DNA"/>
</dbReference>
<feature type="compositionally biased region" description="Basic and acidic residues" evidence="1">
    <location>
        <begin position="68"/>
        <end position="79"/>
    </location>
</feature>
<organism evidence="2 3">
    <name type="scientific">Ramlibacter pinisoli</name>
    <dbReference type="NCBI Taxonomy" id="2682844"/>
    <lineage>
        <taxon>Bacteria</taxon>
        <taxon>Pseudomonadati</taxon>
        <taxon>Pseudomonadota</taxon>
        <taxon>Betaproteobacteria</taxon>
        <taxon>Burkholderiales</taxon>
        <taxon>Comamonadaceae</taxon>
        <taxon>Ramlibacter</taxon>
    </lineage>
</organism>
<feature type="region of interest" description="Disordered" evidence="1">
    <location>
        <begin position="39"/>
        <end position="79"/>
    </location>
</feature>
<reference evidence="2 3" key="1">
    <citation type="submission" date="2019-12" db="EMBL/GenBank/DDBJ databases">
        <authorList>
            <person name="Huq M.A."/>
        </authorList>
    </citation>
    <scope>NUCLEOTIDE SEQUENCE [LARGE SCALE GENOMIC DNA]</scope>
    <source>
        <strain evidence="2 3">MAH-25</strain>
    </source>
</reference>
<proteinExistence type="predicted"/>
<comment type="caution">
    <text evidence="2">The sequence shown here is derived from an EMBL/GenBank/DDBJ whole genome shotgun (WGS) entry which is preliminary data.</text>
</comment>
<dbReference type="Proteomes" id="UP000469385">
    <property type="component" value="Unassembled WGS sequence"/>
</dbReference>
<evidence type="ECO:0000313" key="2">
    <source>
        <dbReference type="EMBL" id="MVQ30110.1"/>
    </source>
</evidence>
<protein>
    <submittedName>
        <fullName evidence="2">Uncharacterized protein</fullName>
    </submittedName>
</protein>
<evidence type="ECO:0000313" key="3">
    <source>
        <dbReference type="Proteomes" id="UP000469385"/>
    </source>
</evidence>
<name>A0A6N8IVE9_9BURK</name>
<accession>A0A6N8IVE9</accession>